<protein>
    <submittedName>
        <fullName evidence="1">Uncharacterized protein</fullName>
    </submittedName>
</protein>
<dbReference type="EMBL" id="MT141954">
    <property type="protein sequence ID" value="QJA72476.1"/>
    <property type="molecule type" value="Genomic_DNA"/>
</dbReference>
<reference evidence="1" key="1">
    <citation type="submission" date="2020-03" db="EMBL/GenBank/DDBJ databases">
        <title>The deep terrestrial virosphere.</title>
        <authorList>
            <person name="Holmfeldt K."/>
            <person name="Nilsson E."/>
            <person name="Simone D."/>
            <person name="Lopez-Fernandez M."/>
            <person name="Wu X."/>
            <person name="de Brujin I."/>
            <person name="Lundin D."/>
            <person name="Andersson A."/>
            <person name="Bertilsson S."/>
            <person name="Dopson M."/>
        </authorList>
    </citation>
    <scope>NUCLEOTIDE SEQUENCE</scope>
    <source>
        <strain evidence="1">MM415A02747</strain>
    </source>
</reference>
<sequence>MSERKEWMQHSETKAFRKDLEKAVTEMKEESSLNMDSAENTLAQTAMKEGKIEALNMVIFGWLREEE</sequence>
<dbReference type="AlphaFoldDB" id="A0A6M3JRB5"/>
<organism evidence="1">
    <name type="scientific">viral metagenome</name>
    <dbReference type="NCBI Taxonomy" id="1070528"/>
    <lineage>
        <taxon>unclassified sequences</taxon>
        <taxon>metagenomes</taxon>
        <taxon>organismal metagenomes</taxon>
    </lineage>
</organism>
<gene>
    <name evidence="1" type="ORF">MM415A02747_0002</name>
</gene>
<accession>A0A6M3JRB5</accession>
<name>A0A6M3JRB5_9ZZZZ</name>
<proteinExistence type="predicted"/>
<evidence type="ECO:0000313" key="1">
    <source>
        <dbReference type="EMBL" id="QJA72476.1"/>
    </source>
</evidence>